<evidence type="ECO:0000259" key="1">
    <source>
        <dbReference type="Pfam" id="PF20109"/>
    </source>
</evidence>
<evidence type="ECO:0000313" key="3">
    <source>
        <dbReference type="Proteomes" id="UP001161406"/>
    </source>
</evidence>
<dbReference type="Pfam" id="PF20109">
    <property type="entry name" value="Trans_reg_dom"/>
    <property type="match status" value="1"/>
</dbReference>
<organism evidence="2 3">
    <name type="scientific">Devosia yakushimensis</name>
    <dbReference type="NCBI Taxonomy" id="470028"/>
    <lineage>
        <taxon>Bacteria</taxon>
        <taxon>Pseudomonadati</taxon>
        <taxon>Pseudomonadota</taxon>
        <taxon>Alphaproteobacteria</taxon>
        <taxon>Hyphomicrobiales</taxon>
        <taxon>Devosiaceae</taxon>
        <taxon>Devosia</taxon>
    </lineage>
</organism>
<gene>
    <name evidence="2" type="ORF">GCM10007913_44720</name>
</gene>
<feature type="domain" description="Transcriptional regulator-like" evidence="1">
    <location>
        <begin position="7"/>
        <end position="60"/>
    </location>
</feature>
<sequence>MTPDISHWRSSETYHYLDELNSTDLAWEWLRRNKDYQQDYARAEDASARVELRRKWGLQFFRPAVAECWRGSRVLVRRGGHERCAAHAVAHRAADGRQPFL</sequence>
<keyword evidence="3" id="KW-1185">Reference proteome</keyword>
<accession>A0ABQ5ULM0</accession>
<dbReference type="Proteomes" id="UP001161406">
    <property type="component" value="Unassembled WGS sequence"/>
</dbReference>
<protein>
    <recommendedName>
        <fullName evidence="1">Transcriptional regulator-like domain-containing protein</fullName>
    </recommendedName>
</protein>
<reference evidence="2" key="1">
    <citation type="journal article" date="2014" name="Int. J. Syst. Evol. Microbiol.">
        <title>Complete genome of a new Firmicutes species belonging to the dominant human colonic microbiota ('Ruminococcus bicirculans') reveals two chromosomes and a selective capacity to utilize plant glucans.</title>
        <authorList>
            <consortium name="NISC Comparative Sequencing Program"/>
            <person name="Wegmann U."/>
            <person name="Louis P."/>
            <person name="Goesmann A."/>
            <person name="Henrissat B."/>
            <person name="Duncan S.H."/>
            <person name="Flint H.J."/>
        </authorList>
    </citation>
    <scope>NUCLEOTIDE SEQUENCE</scope>
    <source>
        <strain evidence="2">NBRC 103855</strain>
    </source>
</reference>
<reference evidence="2" key="2">
    <citation type="submission" date="2023-01" db="EMBL/GenBank/DDBJ databases">
        <title>Draft genome sequence of Devosia yakushimensis strain NBRC 103855.</title>
        <authorList>
            <person name="Sun Q."/>
            <person name="Mori K."/>
        </authorList>
    </citation>
    <scope>NUCLEOTIDE SEQUENCE</scope>
    <source>
        <strain evidence="2">NBRC 103855</strain>
    </source>
</reference>
<dbReference type="InterPro" id="IPR045465">
    <property type="entry name" value="Trans_reg_dom"/>
</dbReference>
<proteinExistence type="predicted"/>
<comment type="caution">
    <text evidence="2">The sequence shown here is derived from an EMBL/GenBank/DDBJ whole genome shotgun (WGS) entry which is preliminary data.</text>
</comment>
<name>A0ABQ5ULM0_9HYPH</name>
<evidence type="ECO:0000313" key="2">
    <source>
        <dbReference type="EMBL" id="GLQ12539.1"/>
    </source>
</evidence>
<dbReference type="EMBL" id="BSNG01000011">
    <property type="protein sequence ID" value="GLQ12539.1"/>
    <property type="molecule type" value="Genomic_DNA"/>
</dbReference>
<dbReference type="RefSeq" id="WP_284394582.1">
    <property type="nucleotide sequence ID" value="NZ_BSNG01000011.1"/>
</dbReference>